<feature type="transmembrane region" description="Helical" evidence="3">
    <location>
        <begin position="318"/>
        <end position="336"/>
    </location>
</feature>
<comment type="similarity">
    <text evidence="2">Belongs to the acyltransferase 3 family.</text>
</comment>
<evidence type="ECO:0000259" key="4">
    <source>
        <dbReference type="Pfam" id="PF01757"/>
    </source>
</evidence>
<dbReference type="GO" id="GO:0016746">
    <property type="term" value="F:acyltransferase activity"/>
    <property type="evidence" value="ECO:0007669"/>
    <property type="project" value="UniProtKB-KW"/>
</dbReference>
<dbReference type="RefSeq" id="WP_373957108.1">
    <property type="nucleotide sequence ID" value="NZ_JBHDLN010000034.1"/>
</dbReference>
<evidence type="ECO:0000256" key="1">
    <source>
        <dbReference type="ARBA" id="ARBA00004370"/>
    </source>
</evidence>
<dbReference type="Proteomes" id="UP001575622">
    <property type="component" value="Unassembled WGS sequence"/>
</dbReference>
<keyword evidence="3" id="KW-0472">Membrane</keyword>
<feature type="transmembrane region" description="Helical" evidence="3">
    <location>
        <begin position="30"/>
        <end position="47"/>
    </location>
</feature>
<dbReference type="PANTHER" id="PTHR23028:SF53">
    <property type="entry name" value="ACYL_TRANSF_3 DOMAIN-CONTAINING PROTEIN"/>
    <property type="match status" value="1"/>
</dbReference>
<reference evidence="5 6" key="1">
    <citation type="submission" date="2024-09" db="EMBL/GenBank/DDBJ databases">
        <authorList>
            <person name="Makale K.P.P."/>
            <person name="Makhzoum A."/>
            <person name="Rantong G."/>
            <person name="Rahube T.O."/>
        </authorList>
    </citation>
    <scope>NUCLEOTIDE SEQUENCE [LARGE SCALE GENOMIC DNA]</scope>
    <source>
        <strain evidence="5 6">KM_D13</strain>
    </source>
</reference>
<evidence type="ECO:0000256" key="2">
    <source>
        <dbReference type="ARBA" id="ARBA00007400"/>
    </source>
</evidence>
<sequence>MIKTLTSFRFFAAIFVVMHHMLYYTGLGSVAVTFFFILSGFILTYNYHDKFNELTRESYFKFFKSRFARVYPLHFLTFILSYIPIYYFKLDYSIKDTIANVFLFQTYIPNYKDVFSFNGVSWSISTEFFFYITFPFVMFVVSKLKKKVLSSAIIAVVLFAICAVIGYSLNDKMGAYQVGWWAVYVFPPFRFVDFFSGMVLGLLYLKITDHVRRNPIPFTILEVGSLLLFYVILQHHYMEISAFFFSLYYLPFLCLIVFVFSFQAGLISKILSLRIFVHLGEISYSTYMIHQLVILYTVIFLSNGIYNRTSYLQHNLAQLFVVLIIIALSDISYRYFENPMRKLINNLKIDTLTTSNVKQTA</sequence>
<dbReference type="EMBL" id="JBHDLN010000034">
    <property type="protein sequence ID" value="MFB0847281.1"/>
    <property type="molecule type" value="Genomic_DNA"/>
</dbReference>
<feature type="transmembrane region" description="Helical" evidence="3">
    <location>
        <begin position="181"/>
        <end position="204"/>
    </location>
</feature>
<keyword evidence="3" id="KW-0812">Transmembrane</keyword>
<keyword evidence="5" id="KW-0808">Transferase</keyword>
<evidence type="ECO:0000313" key="6">
    <source>
        <dbReference type="Proteomes" id="UP001575622"/>
    </source>
</evidence>
<feature type="transmembrane region" description="Helical" evidence="3">
    <location>
        <begin position="245"/>
        <end position="266"/>
    </location>
</feature>
<dbReference type="InterPro" id="IPR050879">
    <property type="entry name" value="Acyltransferase_3"/>
</dbReference>
<dbReference type="EC" id="2.3.-.-" evidence="5"/>
<comment type="caution">
    <text evidence="5">The sequence shown here is derived from an EMBL/GenBank/DDBJ whole genome shotgun (WGS) entry which is preliminary data.</text>
</comment>
<keyword evidence="6" id="KW-1185">Reference proteome</keyword>
<organism evidence="5 6">
    <name type="scientific">Paenibacillus oleatilyticus</name>
    <dbReference type="NCBI Taxonomy" id="2594886"/>
    <lineage>
        <taxon>Bacteria</taxon>
        <taxon>Bacillati</taxon>
        <taxon>Bacillota</taxon>
        <taxon>Bacilli</taxon>
        <taxon>Bacillales</taxon>
        <taxon>Paenibacillaceae</taxon>
        <taxon>Paenibacillus</taxon>
    </lineage>
</organism>
<keyword evidence="3" id="KW-1133">Transmembrane helix</keyword>
<evidence type="ECO:0000313" key="5">
    <source>
        <dbReference type="EMBL" id="MFB0847281.1"/>
    </source>
</evidence>
<name>A0ABV4VCE6_9BACL</name>
<feature type="transmembrane region" description="Helical" evidence="3">
    <location>
        <begin position="148"/>
        <end position="169"/>
    </location>
</feature>
<comment type="subcellular location">
    <subcellularLocation>
        <location evidence="1">Membrane</location>
    </subcellularLocation>
</comment>
<evidence type="ECO:0000256" key="3">
    <source>
        <dbReference type="SAM" id="Phobius"/>
    </source>
</evidence>
<gene>
    <name evidence="5" type="ORF">ACEU3E_34490</name>
</gene>
<dbReference type="PANTHER" id="PTHR23028">
    <property type="entry name" value="ACETYLTRANSFERASE"/>
    <property type="match status" value="1"/>
</dbReference>
<feature type="domain" description="Acyltransferase 3" evidence="4">
    <location>
        <begin position="7"/>
        <end position="330"/>
    </location>
</feature>
<feature type="transmembrane region" description="Helical" evidence="3">
    <location>
        <begin position="120"/>
        <end position="141"/>
    </location>
</feature>
<keyword evidence="5" id="KW-0012">Acyltransferase</keyword>
<proteinExistence type="inferred from homology"/>
<protein>
    <submittedName>
        <fullName evidence="5">Acyltransferase family protein</fullName>
        <ecNumber evidence="5">2.3.-.-</ecNumber>
    </submittedName>
</protein>
<feature type="transmembrane region" description="Helical" evidence="3">
    <location>
        <begin position="68"/>
        <end position="88"/>
    </location>
</feature>
<dbReference type="InterPro" id="IPR002656">
    <property type="entry name" value="Acyl_transf_3_dom"/>
</dbReference>
<feature type="transmembrane region" description="Helical" evidence="3">
    <location>
        <begin position="287"/>
        <end position="306"/>
    </location>
</feature>
<feature type="transmembrane region" description="Helical" evidence="3">
    <location>
        <begin position="216"/>
        <end position="233"/>
    </location>
</feature>
<dbReference type="Pfam" id="PF01757">
    <property type="entry name" value="Acyl_transf_3"/>
    <property type="match status" value="1"/>
</dbReference>
<accession>A0ABV4VCE6</accession>